<reference evidence="2 3" key="1">
    <citation type="submission" date="2024-05" db="EMBL/GenBank/DDBJ databases">
        <authorList>
            <person name="Wallberg A."/>
        </authorList>
    </citation>
    <scope>NUCLEOTIDE SEQUENCE [LARGE SCALE GENOMIC DNA]</scope>
</reference>
<evidence type="ECO:0000313" key="2">
    <source>
        <dbReference type="EMBL" id="CAL4092340.1"/>
    </source>
</evidence>
<gene>
    <name evidence="2" type="ORF">MNOR_LOCUS14568</name>
</gene>
<dbReference type="Proteomes" id="UP001497623">
    <property type="component" value="Unassembled WGS sequence"/>
</dbReference>
<comment type="caution">
    <text evidence="2">The sequence shown here is derived from an EMBL/GenBank/DDBJ whole genome shotgun (WGS) entry which is preliminary data.</text>
</comment>
<dbReference type="Gene3D" id="3.10.100.10">
    <property type="entry name" value="Mannose-Binding Protein A, subunit A"/>
    <property type="match status" value="1"/>
</dbReference>
<evidence type="ECO:0000259" key="1">
    <source>
        <dbReference type="PROSITE" id="PS50041"/>
    </source>
</evidence>
<dbReference type="EMBL" id="CAXKWB010008769">
    <property type="protein sequence ID" value="CAL4092340.1"/>
    <property type="molecule type" value="Genomic_DNA"/>
</dbReference>
<accession>A0AAV2QQN7</accession>
<keyword evidence="3" id="KW-1185">Reference proteome</keyword>
<organism evidence="2 3">
    <name type="scientific">Meganyctiphanes norvegica</name>
    <name type="common">Northern krill</name>
    <name type="synonym">Thysanopoda norvegica</name>
    <dbReference type="NCBI Taxonomy" id="48144"/>
    <lineage>
        <taxon>Eukaryota</taxon>
        <taxon>Metazoa</taxon>
        <taxon>Ecdysozoa</taxon>
        <taxon>Arthropoda</taxon>
        <taxon>Crustacea</taxon>
        <taxon>Multicrustacea</taxon>
        <taxon>Malacostraca</taxon>
        <taxon>Eumalacostraca</taxon>
        <taxon>Eucarida</taxon>
        <taxon>Euphausiacea</taxon>
        <taxon>Euphausiidae</taxon>
        <taxon>Meganyctiphanes</taxon>
    </lineage>
</organism>
<protein>
    <recommendedName>
        <fullName evidence="1">C-type lectin domain-containing protein</fullName>
    </recommendedName>
</protein>
<dbReference type="SMART" id="SM00034">
    <property type="entry name" value="CLECT"/>
    <property type="match status" value="1"/>
</dbReference>
<dbReference type="InterPro" id="IPR016187">
    <property type="entry name" value="CTDL_fold"/>
</dbReference>
<dbReference type="CDD" id="cd00037">
    <property type="entry name" value="CLECT"/>
    <property type="match status" value="1"/>
</dbReference>
<dbReference type="InterPro" id="IPR001304">
    <property type="entry name" value="C-type_lectin-like"/>
</dbReference>
<feature type="domain" description="C-type lectin" evidence="1">
    <location>
        <begin position="58"/>
        <end position="156"/>
    </location>
</feature>
<sequence>MESMNSKLLNLLSDNLAAANSQLDSKVKEMEENLTDPHSELESSIKDARACTAGFFRIGNQCFKLFTDARRSWHSAKIKCQDEGLQQAKPNDPVTLRKYIVDNFDTKYSAWLGARGDNTALKWERNGMRISSSNPLWFTGYPGRYVTTSSCLSLRSKSVFMKKQPSHPFQPSRCTATFLYALCEG</sequence>
<proteinExistence type="predicted"/>
<evidence type="ECO:0000313" key="3">
    <source>
        <dbReference type="Proteomes" id="UP001497623"/>
    </source>
</evidence>
<dbReference type="InterPro" id="IPR016186">
    <property type="entry name" value="C-type_lectin-like/link_sf"/>
</dbReference>
<name>A0AAV2QQN7_MEGNR</name>
<dbReference type="SUPFAM" id="SSF56436">
    <property type="entry name" value="C-type lectin-like"/>
    <property type="match status" value="1"/>
</dbReference>
<dbReference type="AlphaFoldDB" id="A0AAV2QQN7"/>
<dbReference type="PROSITE" id="PS50041">
    <property type="entry name" value="C_TYPE_LECTIN_2"/>
    <property type="match status" value="1"/>
</dbReference>